<name>A0ABT4MUM9_GORRU</name>
<proteinExistence type="predicted"/>
<feature type="region of interest" description="Disordered" evidence="1">
    <location>
        <begin position="24"/>
        <end position="66"/>
    </location>
</feature>
<evidence type="ECO:0000313" key="4">
    <source>
        <dbReference type="Proteomes" id="UP001067235"/>
    </source>
</evidence>
<feature type="signal peptide" evidence="2">
    <location>
        <begin position="1"/>
        <end position="20"/>
    </location>
</feature>
<feature type="chain" id="PRO_5046507610" description="DUF3558 domain-containing protein" evidence="2">
    <location>
        <begin position="21"/>
        <end position="208"/>
    </location>
</feature>
<gene>
    <name evidence="3" type="ORF">O4213_07195</name>
</gene>
<dbReference type="EMBL" id="JAPWIE010000002">
    <property type="protein sequence ID" value="MCZ4549761.1"/>
    <property type="molecule type" value="Genomic_DNA"/>
</dbReference>
<keyword evidence="4" id="KW-1185">Reference proteome</keyword>
<evidence type="ECO:0008006" key="5">
    <source>
        <dbReference type="Google" id="ProtNLM"/>
    </source>
</evidence>
<dbReference type="PROSITE" id="PS51257">
    <property type="entry name" value="PROKAR_LIPOPROTEIN"/>
    <property type="match status" value="1"/>
</dbReference>
<dbReference type="RefSeq" id="WP_301570281.1">
    <property type="nucleotide sequence ID" value="NZ_JAPWIE010000002.1"/>
</dbReference>
<keyword evidence="2" id="KW-0732">Signal</keyword>
<organism evidence="3 4">
    <name type="scientific">Gordonia rubripertincta</name>
    <name type="common">Rhodococcus corallinus</name>
    <dbReference type="NCBI Taxonomy" id="36822"/>
    <lineage>
        <taxon>Bacteria</taxon>
        <taxon>Bacillati</taxon>
        <taxon>Actinomycetota</taxon>
        <taxon>Actinomycetes</taxon>
        <taxon>Mycobacteriales</taxon>
        <taxon>Gordoniaceae</taxon>
        <taxon>Gordonia</taxon>
    </lineage>
</organism>
<evidence type="ECO:0000313" key="3">
    <source>
        <dbReference type="EMBL" id="MCZ4549761.1"/>
    </source>
</evidence>
<protein>
    <recommendedName>
        <fullName evidence="5">DUF3558 domain-containing protein</fullName>
    </recommendedName>
</protein>
<evidence type="ECO:0000256" key="1">
    <source>
        <dbReference type="SAM" id="MobiDB-lite"/>
    </source>
</evidence>
<dbReference type="Proteomes" id="UP001067235">
    <property type="component" value="Unassembled WGS sequence"/>
</dbReference>
<comment type="caution">
    <text evidence="3">The sequence shown here is derived from an EMBL/GenBank/DDBJ whole genome shotgun (WGS) entry which is preliminary data.</text>
</comment>
<accession>A0ABT4MUM9</accession>
<evidence type="ECO:0000256" key="2">
    <source>
        <dbReference type="SAM" id="SignalP"/>
    </source>
</evidence>
<reference evidence="3" key="1">
    <citation type="submission" date="2022-12" db="EMBL/GenBank/DDBJ databases">
        <authorList>
            <person name="Krivoruchko A.V."/>
            <person name="Elkin A."/>
        </authorList>
    </citation>
    <scope>NUCLEOTIDE SEQUENCE</scope>
    <source>
        <strain evidence="3">IEGM 1388</strain>
    </source>
</reference>
<sequence length="208" mass="21707">MRRAVAAIFCAAALSTTALAGCSDDGAGSSNESRSTTTSSAQAPISTTDAVSTTTPSTTSATTLRDDCAGLTSDEVSSSFGRGFELPTESSGGVSTIDDFDYKTVGCSFESTDGEVEVDLNLSFAEQFDDGTVHCVEPSDHLHPVMPVDGLGESAWWQAKDFENSTDAEGQLTICVDEALIAIEIEGPTTMQGPMQQQAIEIARLVVT</sequence>
<feature type="compositionally biased region" description="Low complexity" evidence="1">
    <location>
        <begin position="29"/>
        <end position="63"/>
    </location>
</feature>